<keyword evidence="13" id="KW-0378">Hydrolase</keyword>
<feature type="domain" description="RIO kinase" evidence="23">
    <location>
        <begin position="180"/>
        <end position="434"/>
    </location>
</feature>
<dbReference type="GO" id="GO:0016787">
    <property type="term" value="F:hydrolase activity"/>
    <property type="evidence" value="ECO:0007669"/>
    <property type="project" value="UniProtKB-KW"/>
</dbReference>
<evidence type="ECO:0000256" key="14">
    <source>
        <dbReference type="ARBA" id="ARBA00022840"/>
    </source>
</evidence>
<evidence type="ECO:0000256" key="3">
    <source>
        <dbReference type="ARBA" id="ARBA00009196"/>
    </source>
</evidence>
<comment type="catalytic activity">
    <reaction evidence="17 18">
        <text>L-seryl-[protein] + ATP = O-phospho-L-seryl-[protein] + ADP + H(+)</text>
        <dbReference type="Rhea" id="RHEA:17989"/>
        <dbReference type="Rhea" id="RHEA-COMP:9863"/>
        <dbReference type="Rhea" id="RHEA-COMP:11604"/>
        <dbReference type="ChEBI" id="CHEBI:15378"/>
        <dbReference type="ChEBI" id="CHEBI:29999"/>
        <dbReference type="ChEBI" id="CHEBI:30616"/>
        <dbReference type="ChEBI" id="CHEBI:83421"/>
        <dbReference type="ChEBI" id="CHEBI:456216"/>
        <dbReference type="EC" id="2.7.11.1"/>
    </reaction>
</comment>
<dbReference type="PIRSF" id="PIRSF038147">
    <property type="entry name" value="Ser/Thr_PK_RIO1"/>
    <property type="match status" value="1"/>
</dbReference>
<keyword evidence="14 18" id="KW-0067">ATP-binding</keyword>
<evidence type="ECO:0000256" key="5">
    <source>
        <dbReference type="ARBA" id="ARBA00016038"/>
    </source>
</evidence>
<comment type="subcellular location">
    <subcellularLocation>
        <location evidence="2">Cytoplasm</location>
    </subcellularLocation>
</comment>
<feature type="compositionally biased region" description="Basic and acidic residues" evidence="22">
    <location>
        <begin position="567"/>
        <end position="585"/>
    </location>
</feature>
<reference evidence="24" key="1">
    <citation type="submission" date="2019-06" db="EMBL/GenBank/DDBJ databases">
        <authorList>
            <person name="Zheng W."/>
        </authorList>
    </citation>
    <scope>NUCLEOTIDE SEQUENCE</scope>
    <source>
        <strain evidence="24">QDHG01</strain>
    </source>
</reference>
<feature type="binding site" evidence="20">
    <location>
        <position position="329"/>
    </location>
    <ligand>
        <name>ATP</name>
        <dbReference type="ChEBI" id="CHEBI:30616"/>
    </ligand>
</feature>
<proteinExistence type="inferred from homology"/>
<feature type="region of interest" description="Disordered" evidence="22">
    <location>
        <begin position="487"/>
        <end position="605"/>
    </location>
</feature>
<dbReference type="Gene3D" id="3.30.200.20">
    <property type="entry name" value="Phosphorylase Kinase, domain 1"/>
    <property type="match status" value="1"/>
</dbReference>
<dbReference type="InterPro" id="IPR017407">
    <property type="entry name" value="Ser/Thr_kinase_Rio1"/>
</dbReference>
<feature type="active site" description="4-aspartylphosphate intermediate" evidence="19">
    <location>
        <position position="388"/>
    </location>
</feature>
<dbReference type="PROSITE" id="PS01245">
    <property type="entry name" value="RIO1"/>
    <property type="match status" value="1"/>
</dbReference>
<evidence type="ECO:0000256" key="22">
    <source>
        <dbReference type="SAM" id="MobiDB-lite"/>
    </source>
</evidence>
<dbReference type="GO" id="GO:0042254">
    <property type="term" value="P:ribosome biogenesis"/>
    <property type="evidence" value="ECO:0007669"/>
    <property type="project" value="UniProtKB-KW"/>
</dbReference>
<feature type="compositionally biased region" description="Basic residues" evidence="22">
    <location>
        <begin position="586"/>
        <end position="605"/>
    </location>
</feature>
<dbReference type="OrthoDB" id="205248at2759"/>
<sequence length="605" mass="70389">MIGSEVVNPTKVEATDDDDFDPNAFKQSQAPQATRSNLKKHQSDEQSPRKSVKFAEPPKKHPQVNDTTSSDGEDYDQSDYDSEEEEEQQQLKQKKRHSTAEDTDSSDDIDLEDSRALKQFYKQKSNQMGQEKQQQLIQENKKINLNYVDHKLEMQLNSKVSNGLKASQNKIDDERIRLKDKNDRATVDQVLDPRTLIVLHKMVKNQKIDQVFGCLSTGKEANVYLAEGHMDLESMTLSQPEGPEGVLKTYEFAIKIFKTSILVFKDRERYVSGEFRFRKGHCKSNPRKMVQLWAEKEVRNLKRLCMTDGLIKAPRPYLLKNNVIVMEFIGEGGLGAPRLRDAEIIDLQQCYVDVLFIMRRMYHMCRLVHADFSEYNMLYYHGEVWVIDVSQAVEHDHPMALDFLRRDCSNINDFFKKRGLQVLNTQQTFDFVTDITIEHENECLTNLFSKVSDTAPTREQEIQDEVFKQIYIPRTLQELSMEEIEKLKKHQERQASQPNTLNSEDMPLYSKLTGLAETQKDVDRENAEQQISESKSEDEEDDDESSDEEGEEGDEESKQLSVSLRGMSKEQKKEHKKKVKEENREKRKTKMPKHLKKKAEKKNKK</sequence>
<dbReference type="SMART" id="SM00090">
    <property type="entry name" value="RIO"/>
    <property type="match status" value="1"/>
</dbReference>
<gene>
    <name evidence="24" type="ORF">FGO68_gene8257</name>
</gene>
<feature type="compositionally biased region" description="Acidic residues" evidence="22">
    <location>
        <begin position="101"/>
        <end position="111"/>
    </location>
</feature>
<evidence type="ECO:0000256" key="6">
    <source>
        <dbReference type="ARBA" id="ARBA00022490"/>
    </source>
</evidence>
<feature type="binding site" evidence="20">
    <location>
        <position position="255"/>
    </location>
    <ligand>
        <name>ATP</name>
        <dbReference type="ChEBI" id="CHEBI:30616"/>
    </ligand>
</feature>
<evidence type="ECO:0000256" key="16">
    <source>
        <dbReference type="ARBA" id="ARBA00047899"/>
    </source>
</evidence>
<evidence type="ECO:0000256" key="19">
    <source>
        <dbReference type="PIRSR" id="PIRSR038147-1"/>
    </source>
</evidence>
<evidence type="ECO:0000256" key="20">
    <source>
        <dbReference type="PIRSR" id="PIRSR038147-2"/>
    </source>
</evidence>
<evidence type="ECO:0000256" key="15">
    <source>
        <dbReference type="ARBA" id="ARBA00022842"/>
    </source>
</evidence>
<dbReference type="FunFam" id="3.30.200.20:FF:000148">
    <property type="entry name" value="Serine/threonine-protein kinase RIO1"/>
    <property type="match status" value="1"/>
</dbReference>
<dbReference type="SUPFAM" id="SSF56112">
    <property type="entry name" value="Protein kinase-like (PK-like)"/>
    <property type="match status" value="1"/>
</dbReference>
<evidence type="ECO:0000256" key="12">
    <source>
        <dbReference type="ARBA" id="ARBA00022777"/>
    </source>
</evidence>
<evidence type="ECO:0000313" key="25">
    <source>
        <dbReference type="Proteomes" id="UP000785679"/>
    </source>
</evidence>
<feature type="compositionally biased region" description="Acidic residues" evidence="22">
    <location>
        <begin position="536"/>
        <end position="555"/>
    </location>
</feature>
<evidence type="ECO:0000256" key="2">
    <source>
        <dbReference type="ARBA" id="ARBA00004496"/>
    </source>
</evidence>
<evidence type="ECO:0000256" key="11">
    <source>
        <dbReference type="ARBA" id="ARBA00022741"/>
    </source>
</evidence>
<evidence type="ECO:0000256" key="7">
    <source>
        <dbReference type="ARBA" id="ARBA00022517"/>
    </source>
</evidence>
<feature type="binding site" evidence="21">
    <location>
        <position position="376"/>
    </location>
    <ligand>
        <name>Mg(2+)</name>
        <dbReference type="ChEBI" id="CHEBI:18420"/>
    </ligand>
</feature>
<feature type="active site" description="Proton acceptor" evidence="19">
    <location>
        <position position="371"/>
    </location>
</feature>
<dbReference type="GO" id="GO:0046872">
    <property type="term" value="F:metal ion binding"/>
    <property type="evidence" value="ECO:0007669"/>
    <property type="project" value="UniProtKB-KW"/>
</dbReference>
<feature type="region of interest" description="Disordered" evidence="22">
    <location>
        <begin position="1"/>
        <end position="112"/>
    </location>
</feature>
<feature type="compositionally biased region" description="Polar residues" evidence="22">
    <location>
        <begin position="25"/>
        <end position="36"/>
    </location>
</feature>
<keyword evidence="12 18" id="KW-0418">Kinase</keyword>
<dbReference type="CDD" id="cd05147">
    <property type="entry name" value="RIO1_euk"/>
    <property type="match status" value="1"/>
</dbReference>
<evidence type="ECO:0000259" key="23">
    <source>
        <dbReference type="SMART" id="SM00090"/>
    </source>
</evidence>
<keyword evidence="15" id="KW-0460">Magnesium</keyword>
<dbReference type="Gene3D" id="1.10.510.10">
    <property type="entry name" value="Transferase(Phosphotransferase) domain 1"/>
    <property type="match status" value="1"/>
</dbReference>
<dbReference type="InterPro" id="IPR000687">
    <property type="entry name" value="RIO_kinase"/>
</dbReference>
<evidence type="ECO:0000256" key="8">
    <source>
        <dbReference type="ARBA" id="ARBA00022527"/>
    </source>
</evidence>
<feature type="binding site" evidence="21">
    <location>
        <position position="388"/>
    </location>
    <ligand>
        <name>Mg(2+)</name>
        <dbReference type="ChEBI" id="CHEBI:18420"/>
    </ligand>
</feature>
<evidence type="ECO:0000256" key="9">
    <source>
        <dbReference type="ARBA" id="ARBA00022679"/>
    </source>
</evidence>
<dbReference type="InterPro" id="IPR018934">
    <property type="entry name" value="RIO_dom"/>
</dbReference>
<feature type="compositionally biased region" description="Polar residues" evidence="22">
    <location>
        <begin position="494"/>
        <end position="503"/>
    </location>
</feature>
<dbReference type="InterPro" id="IPR018935">
    <property type="entry name" value="RIO_kinase_CS"/>
</dbReference>
<dbReference type="Pfam" id="PF01163">
    <property type="entry name" value="RIO1"/>
    <property type="match status" value="1"/>
</dbReference>
<feature type="compositionally biased region" description="Basic and acidic residues" evidence="22">
    <location>
        <begin position="518"/>
        <end position="527"/>
    </location>
</feature>
<name>A0A8J8NVK2_HALGN</name>
<comment type="caution">
    <text evidence="24">The sequence shown here is derived from an EMBL/GenBank/DDBJ whole genome shotgun (WGS) entry which is preliminary data.</text>
</comment>
<organism evidence="24 25">
    <name type="scientific">Halteria grandinella</name>
    <dbReference type="NCBI Taxonomy" id="5974"/>
    <lineage>
        <taxon>Eukaryota</taxon>
        <taxon>Sar</taxon>
        <taxon>Alveolata</taxon>
        <taxon>Ciliophora</taxon>
        <taxon>Intramacronucleata</taxon>
        <taxon>Spirotrichea</taxon>
        <taxon>Stichotrichia</taxon>
        <taxon>Sporadotrichida</taxon>
        <taxon>Halteriidae</taxon>
        <taxon>Halteria</taxon>
    </lineage>
</organism>
<evidence type="ECO:0000256" key="17">
    <source>
        <dbReference type="ARBA" id="ARBA00048679"/>
    </source>
</evidence>
<comment type="catalytic activity">
    <reaction evidence="16 18">
        <text>L-threonyl-[protein] + ATP = O-phospho-L-threonyl-[protein] + ADP + H(+)</text>
        <dbReference type="Rhea" id="RHEA:46608"/>
        <dbReference type="Rhea" id="RHEA-COMP:11060"/>
        <dbReference type="Rhea" id="RHEA-COMP:11605"/>
        <dbReference type="ChEBI" id="CHEBI:15378"/>
        <dbReference type="ChEBI" id="CHEBI:30013"/>
        <dbReference type="ChEBI" id="CHEBI:30616"/>
        <dbReference type="ChEBI" id="CHEBI:61977"/>
        <dbReference type="ChEBI" id="CHEBI:456216"/>
        <dbReference type="EC" id="2.7.11.1"/>
    </reaction>
</comment>
<evidence type="ECO:0000256" key="13">
    <source>
        <dbReference type="ARBA" id="ARBA00022801"/>
    </source>
</evidence>
<keyword evidence="25" id="KW-1185">Reference proteome</keyword>
<evidence type="ECO:0000256" key="18">
    <source>
        <dbReference type="PIRNR" id="PIRNR038147"/>
    </source>
</evidence>
<accession>A0A8J8NVK2</accession>
<evidence type="ECO:0000256" key="4">
    <source>
        <dbReference type="ARBA" id="ARBA00012513"/>
    </source>
</evidence>
<evidence type="ECO:0000256" key="1">
    <source>
        <dbReference type="ARBA" id="ARBA00001946"/>
    </source>
</evidence>
<evidence type="ECO:0000256" key="10">
    <source>
        <dbReference type="ARBA" id="ARBA00022723"/>
    </source>
</evidence>
<feature type="compositionally biased region" description="Acidic residues" evidence="22">
    <location>
        <begin position="71"/>
        <end position="88"/>
    </location>
</feature>
<keyword evidence="10" id="KW-0479">Metal-binding</keyword>
<comment type="cofactor">
    <cofactor evidence="1 21">
        <name>Mg(2+)</name>
        <dbReference type="ChEBI" id="CHEBI:18420"/>
    </cofactor>
</comment>
<keyword evidence="7" id="KW-0690">Ribosome biogenesis</keyword>
<keyword evidence="11 18" id="KW-0547">Nucleotide-binding</keyword>
<keyword evidence="9 18" id="KW-0808">Transferase</keyword>
<dbReference type="PANTHER" id="PTHR45723">
    <property type="entry name" value="SERINE/THREONINE-PROTEIN KINASE RIO1"/>
    <property type="match status" value="1"/>
</dbReference>
<protein>
    <recommendedName>
        <fullName evidence="5 18">Serine/threonine-protein kinase RIO1</fullName>
        <ecNumber evidence="4 18">2.7.11.1</ecNumber>
    </recommendedName>
</protein>
<keyword evidence="6" id="KW-0963">Cytoplasm</keyword>
<comment type="similarity">
    <text evidence="3 18">Belongs to the protein kinase superfamily. RIO-type Ser/Thr kinase family.</text>
</comment>
<dbReference type="EMBL" id="RRYP01006776">
    <property type="protein sequence ID" value="TNV80966.1"/>
    <property type="molecule type" value="Genomic_DNA"/>
</dbReference>
<keyword evidence="8 18" id="KW-0723">Serine/threonine-protein kinase</keyword>
<evidence type="ECO:0000256" key="21">
    <source>
        <dbReference type="PIRSR" id="PIRSR038147-3"/>
    </source>
</evidence>
<dbReference type="GO" id="GO:0004674">
    <property type="term" value="F:protein serine/threonine kinase activity"/>
    <property type="evidence" value="ECO:0007669"/>
    <property type="project" value="UniProtKB-KW"/>
</dbReference>
<dbReference type="InterPro" id="IPR011009">
    <property type="entry name" value="Kinase-like_dom_sf"/>
</dbReference>
<dbReference type="GO" id="GO:0005524">
    <property type="term" value="F:ATP binding"/>
    <property type="evidence" value="ECO:0007669"/>
    <property type="project" value="UniProtKB-KW"/>
</dbReference>
<dbReference type="Proteomes" id="UP000785679">
    <property type="component" value="Unassembled WGS sequence"/>
</dbReference>
<dbReference type="InterPro" id="IPR051272">
    <property type="entry name" value="RIO-type_Ser/Thr_kinase"/>
</dbReference>
<dbReference type="GO" id="GO:0005737">
    <property type="term" value="C:cytoplasm"/>
    <property type="evidence" value="ECO:0007669"/>
    <property type="project" value="UniProtKB-SubCell"/>
</dbReference>
<evidence type="ECO:0000313" key="24">
    <source>
        <dbReference type="EMBL" id="TNV80966.1"/>
    </source>
</evidence>
<dbReference type="AlphaFoldDB" id="A0A8J8NVK2"/>
<dbReference type="EC" id="2.7.11.1" evidence="4 18"/>